<feature type="transmembrane region" description="Helical" evidence="10">
    <location>
        <begin position="253"/>
        <end position="272"/>
    </location>
</feature>
<proteinExistence type="inferred from homology"/>
<comment type="caution">
    <text evidence="12">The sequence shown here is derived from an EMBL/GenBank/DDBJ whole genome shotgun (WGS) entry which is preliminary data.</text>
</comment>
<keyword evidence="4 10" id="KW-0812">Transmembrane</keyword>
<feature type="transmembrane region" description="Helical" evidence="10">
    <location>
        <begin position="58"/>
        <end position="76"/>
    </location>
</feature>
<keyword evidence="8 10" id="KW-0472">Membrane</keyword>
<evidence type="ECO:0000256" key="3">
    <source>
        <dbReference type="ARBA" id="ARBA00022448"/>
    </source>
</evidence>
<evidence type="ECO:0000256" key="4">
    <source>
        <dbReference type="ARBA" id="ARBA00022692"/>
    </source>
</evidence>
<feature type="transmembrane region" description="Helical" evidence="10">
    <location>
        <begin position="382"/>
        <end position="403"/>
    </location>
</feature>
<dbReference type="FunFam" id="1.10.357.20:FF:000001">
    <property type="entry name" value="Solute carrier family 41 member 2"/>
    <property type="match status" value="1"/>
</dbReference>
<feature type="compositionally biased region" description="Acidic residues" evidence="9">
    <location>
        <begin position="11"/>
        <end position="24"/>
    </location>
</feature>
<dbReference type="InterPro" id="IPR036739">
    <property type="entry name" value="SLC41_membr_dom_sf"/>
</dbReference>
<dbReference type="SUPFAM" id="SSF161093">
    <property type="entry name" value="MgtE membrane domain-like"/>
    <property type="match status" value="2"/>
</dbReference>
<protein>
    <recommendedName>
        <fullName evidence="11">SLC41A/MgtE integral membrane domain-containing protein</fullName>
    </recommendedName>
</protein>
<feature type="transmembrane region" description="Helical" evidence="10">
    <location>
        <begin position="293"/>
        <end position="312"/>
    </location>
</feature>
<dbReference type="OrthoDB" id="5791097at2759"/>
<dbReference type="Gene3D" id="1.10.357.20">
    <property type="entry name" value="SLC41 divalent cation transporters, integral membrane domain"/>
    <property type="match status" value="2"/>
</dbReference>
<feature type="transmembrane region" description="Helical" evidence="10">
    <location>
        <begin position="225"/>
        <end position="247"/>
    </location>
</feature>
<evidence type="ECO:0000313" key="13">
    <source>
        <dbReference type="Proteomes" id="UP000790347"/>
    </source>
</evidence>
<comment type="subcellular location">
    <subcellularLocation>
        <location evidence="1">Membrane</location>
        <topology evidence="1">Multi-pass membrane protein</topology>
    </subcellularLocation>
</comment>
<dbReference type="AlphaFoldDB" id="A0A922HXU9"/>
<gene>
    <name evidence="12" type="ORF">DERF_010167</name>
</gene>
<evidence type="ECO:0000256" key="1">
    <source>
        <dbReference type="ARBA" id="ARBA00004141"/>
    </source>
</evidence>
<feature type="region of interest" description="Disordered" evidence="9">
    <location>
        <begin position="1"/>
        <end position="47"/>
    </location>
</feature>
<evidence type="ECO:0000256" key="2">
    <source>
        <dbReference type="ARBA" id="ARBA00009749"/>
    </source>
</evidence>
<evidence type="ECO:0000256" key="10">
    <source>
        <dbReference type="SAM" id="Phobius"/>
    </source>
</evidence>
<accession>A0A922HXU9</accession>
<evidence type="ECO:0000256" key="9">
    <source>
        <dbReference type="SAM" id="MobiDB-lite"/>
    </source>
</evidence>
<feature type="transmembrane region" description="Helical" evidence="10">
    <location>
        <begin position="415"/>
        <end position="444"/>
    </location>
</feature>
<keyword evidence="3" id="KW-0813">Transport</keyword>
<dbReference type="PANTHER" id="PTHR16228:SF21">
    <property type="entry name" value="SLC41A_MGTE INTEGRAL MEMBRANE DOMAIN-CONTAINING PROTEIN"/>
    <property type="match status" value="1"/>
</dbReference>
<sequence length="485" mass="54310">MSKIESCHFNDDDDDDNDNDDDDDNSLKSNLIIKNDEHDKSDDDDDDDENRLQIFRQISIPLLVAGFGMVLAGILLDHIKTSIVFMNVPEIFILLPALLGLKGNLEMTMTSRLSSLANCGQLNNKNRLLIFRSNIALVQCQSIVIGFAAALFALLADLLYSSYSNIFIGNYYNRSIAFNYNHIPMLCATSIITASLTSLLLATIMITVICWTVKHDINPDNVATPIAAALGDLVTLAILYSIASIFYSIMDEWWFILVAIVIISLLLVNWLAKEARAHLSTGSSLGIKCWIPMFMAMFISSLSGFILSYSVIRFDDIAAYQPLVNGVGGNIAAIQASRLSSNLHMIRTFNQRDSRKKLSSLVKRFDGQNMLAFLTGNDVHSISAQTLLSVVIPFHLIFFVLLNQFNGYQHPAKNVWLFLFLYLISTFTQVFILLFLTGIIIMKLWKYGLNPDDSSIPYLTAFGDLFGTILLTIAFYSYEYLLKLL</sequence>
<keyword evidence="6 10" id="KW-1133">Transmembrane helix</keyword>
<feature type="domain" description="SLC41A/MgtE integral membrane" evidence="11">
    <location>
        <begin position="321"/>
        <end position="472"/>
    </location>
</feature>
<dbReference type="InterPro" id="IPR006667">
    <property type="entry name" value="SLC41_membr_dom"/>
</dbReference>
<comment type="similarity">
    <text evidence="2">Belongs to the SLC41A transporter family.</text>
</comment>
<feature type="transmembrane region" description="Helical" evidence="10">
    <location>
        <begin position="456"/>
        <end position="478"/>
    </location>
</feature>
<keyword evidence="7" id="KW-0406">Ion transport</keyword>
<feature type="transmembrane region" description="Helical" evidence="10">
    <location>
        <begin position="183"/>
        <end position="213"/>
    </location>
</feature>
<name>A0A922HXU9_DERFA</name>
<keyword evidence="13" id="KW-1185">Reference proteome</keyword>
<feature type="transmembrane region" description="Helical" evidence="10">
    <location>
        <begin position="135"/>
        <end position="163"/>
    </location>
</feature>
<dbReference type="PANTHER" id="PTHR16228">
    <property type="entry name" value="DIVALENT CATION TRANSPORTER SOLUTE CARRIER FAMILY 41"/>
    <property type="match status" value="1"/>
</dbReference>
<keyword evidence="5" id="KW-0460">Magnesium</keyword>
<evidence type="ECO:0000256" key="6">
    <source>
        <dbReference type="ARBA" id="ARBA00022989"/>
    </source>
</evidence>
<feature type="transmembrane region" description="Helical" evidence="10">
    <location>
        <begin position="82"/>
        <end position="101"/>
    </location>
</feature>
<dbReference type="Proteomes" id="UP000790347">
    <property type="component" value="Unassembled WGS sequence"/>
</dbReference>
<dbReference type="GO" id="GO:0008324">
    <property type="term" value="F:monoatomic cation transmembrane transporter activity"/>
    <property type="evidence" value="ECO:0007669"/>
    <property type="project" value="InterPro"/>
</dbReference>
<dbReference type="Pfam" id="PF01769">
    <property type="entry name" value="MgtE"/>
    <property type="match status" value="2"/>
</dbReference>
<reference evidence="12" key="1">
    <citation type="submission" date="2013-05" db="EMBL/GenBank/DDBJ databases">
        <authorList>
            <person name="Yim A.K.Y."/>
            <person name="Chan T.F."/>
            <person name="Ji K.M."/>
            <person name="Liu X.Y."/>
            <person name="Zhou J.W."/>
            <person name="Li R.Q."/>
            <person name="Yang K.Y."/>
            <person name="Li J."/>
            <person name="Li M."/>
            <person name="Law P.T.W."/>
            <person name="Wu Y.L."/>
            <person name="Cai Z.L."/>
            <person name="Qin H."/>
            <person name="Bao Y."/>
            <person name="Leung R.K.K."/>
            <person name="Ng P.K.S."/>
            <person name="Zou J."/>
            <person name="Zhong X.J."/>
            <person name="Ran P.X."/>
            <person name="Zhong N.S."/>
            <person name="Liu Z.G."/>
            <person name="Tsui S.K.W."/>
        </authorList>
    </citation>
    <scope>NUCLEOTIDE SEQUENCE</scope>
    <source>
        <strain evidence="12">Derf</strain>
        <tissue evidence="12">Whole organism</tissue>
    </source>
</reference>
<feature type="domain" description="SLC41A/MgtE integral membrane" evidence="11">
    <location>
        <begin position="95"/>
        <end position="241"/>
    </location>
</feature>
<evidence type="ECO:0000259" key="11">
    <source>
        <dbReference type="Pfam" id="PF01769"/>
    </source>
</evidence>
<dbReference type="GO" id="GO:0005886">
    <property type="term" value="C:plasma membrane"/>
    <property type="evidence" value="ECO:0007669"/>
    <property type="project" value="TreeGrafter"/>
</dbReference>
<evidence type="ECO:0000313" key="12">
    <source>
        <dbReference type="EMBL" id="KAH9511728.1"/>
    </source>
</evidence>
<reference evidence="12" key="2">
    <citation type="journal article" date="2022" name="Res Sq">
        <title>Comparative Genomics Reveals Insights into the Divergent Evolution of Astigmatic Mites and Household Pest Adaptations.</title>
        <authorList>
            <person name="Xiong Q."/>
            <person name="Wan A.T.-Y."/>
            <person name="Liu X.-Y."/>
            <person name="Fung C.S.-H."/>
            <person name="Xiao X."/>
            <person name="Malainual N."/>
            <person name="Hou J."/>
            <person name="Wang L."/>
            <person name="Wang M."/>
            <person name="Yang K."/>
            <person name="Cui Y."/>
            <person name="Leung E."/>
            <person name="Nong W."/>
            <person name="Shin S.-K."/>
            <person name="Au S."/>
            <person name="Jeong K.Y."/>
            <person name="Chew F.T."/>
            <person name="Hui J."/>
            <person name="Leung T.F."/>
            <person name="Tungtrongchitr A."/>
            <person name="Zhong N."/>
            <person name="Liu Z."/>
            <person name="Tsui S."/>
        </authorList>
    </citation>
    <scope>NUCLEOTIDE SEQUENCE</scope>
    <source>
        <strain evidence="12">Derf</strain>
        <tissue evidence="12">Whole organism</tissue>
    </source>
</reference>
<evidence type="ECO:0000256" key="8">
    <source>
        <dbReference type="ARBA" id="ARBA00023136"/>
    </source>
</evidence>
<evidence type="ECO:0000256" key="7">
    <source>
        <dbReference type="ARBA" id="ARBA00023065"/>
    </source>
</evidence>
<dbReference type="InterPro" id="IPR045349">
    <property type="entry name" value="SLC41A1-3"/>
</dbReference>
<evidence type="ECO:0000256" key="5">
    <source>
        <dbReference type="ARBA" id="ARBA00022842"/>
    </source>
</evidence>
<feature type="compositionally biased region" description="Basic and acidic residues" evidence="9">
    <location>
        <begin position="1"/>
        <end position="10"/>
    </location>
</feature>
<organism evidence="12 13">
    <name type="scientific">Dermatophagoides farinae</name>
    <name type="common">American house dust mite</name>
    <dbReference type="NCBI Taxonomy" id="6954"/>
    <lineage>
        <taxon>Eukaryota</taxon>
        <taxon>Metazoa</taxon>
        <taxon>Ecdysozoa</taxon>
        <taxon>Arthropoda</taxon>
        <taxon>Chelicerata</taxon>
        <taxon>Arachnida</taxon>
        <taxon>Acari</taxon>
        <taxon>Acariformes</taxon>
        <taxon>Sarcoptiformes</taxon>
        <taxon>Astigmata</taxon>
        <taxon>Psoroptidia</taxon>
        <taxon>Analgoidea</taxon>
        <taxon>Pyroglyphidae</taxon>
        <taxon>Dermatophagoidinae</taxon>
        <taxon>Dermatophagoides</taxon>
    </lineage>
</organism>
<dbReference type="EMBL" id="ASGP02000004">
    <property type="protein sequence ID" value="KAH9511728.1"/>
    <property type="molecule type" value="Genomic_DNA"/>
</dbReference>